<organism evidence="1 2">
    <name type="scientific">Mycteria americana</name>
    <name type="common">Wood stork</name>
    <dbReference type="NCBI Taxonomy" id="33587"/>
    <lineage>
        <taxon>Eukaryota</taxon>
        <taxon>Metazoa</taxon>
        <taxon>Chordata</taxon>
        <taxon>Craniata</taxon>
        <taxon>Vertebrata</taxon>
        <taxon>Euteleostomi</taxon>
        <taxon>Archelosauria</taxon>
        <taxon>Archosauria</taxon>
        <taxon>Dinosauria</taxon>
        <taxon>Saurischia</taxon>
        <taxon>Theropoda</taxon>
        <taxon>Coelurosauria</taxon>
        <taxon>Aves</taxon>
        <taxon>Neognathae</taxon>
        <taxon>Neoaves</taxon>
        <taxon>Aequornithes</taxon>
        <taxon>Ciconiiformes</taxon>
        <taxon>Ciconiidae</taxon>
        <taxon>Mycteria</taxon>
    </lineage>
</organism>
<accession>A0AAN7RKP0</accession>
<evidence type="ECO:0000313" key="2">
    <source>
        <dbReference type="Proteomes" id="UP001333110"/>
    </source>
</evidence>
<protein>
    <submittedName>
        <fullName evidence="1">Uncharacterized protein</fullName>
    </submittedName>
</protein>
<dbReference type="AlphaFoldDB" id="A0AAN7RKP0"/>
<dbReference type="EMBL" id="JAUNZN010000036">
    <property type="protein sequence ID" value="KAK4806690.1"/>
    <property type="molecule type" value="Genomic_DNA"/>
</dbReference>
<reference evidence="1 2" key="1">
    <citation type="journal article" date="2023" name="J. Hered.">
        <title>Chromosome-level genome of the wood stork (Mycteria americana) provides insight into avian chromosome evolution.</title>
        <authorList>
            <person name="Flamio R. Jr."/>
            <person name="Ramstad K.M."/>
        </authorList>
    </citation>
    <scope>NUCLEOTIDE SEQUENCE [LARGE SCALE GENOMIC DNA]</scope>
    <source>
        <strain evidence="1">JAX WOST 10</strain>
    </source>
</reference>
<comment type="caution">
    <text evidence="1">The sequence shown here is derived from an EMBL/GenBank/DDBJ whole genome shotgun (WGS) entry which is preliminary data.</text>
</comment>
<keyword evidence="2" id="KW-1185">Reference proteome</keyword>
<gene>
    <name evidence="1" type="ORF">QYF61_027691</name>
</gene>
<evidence type="ECO:0000313" key="1">
    <source>
        <dbReference type="EMBL" id="KAK4806690.1"/>
    </source>
</evidence>
<proteinExistence type="predicted"/>
<sequence>MNAEWRDTAISGRGGWKALLGNLVQIWGPGGHQVEHEPVICPCRKEGKWYPGLYLTNIASRWEEGILTLYSVLVRPQLEYWVQVCAPQYKRDMDVLERV</sequence>
<dbReference type="Proteomes" id="UP001333110">
    <property type="component" value="Unassembled WGS sequence"/>
</dbReference>
<name>A0AAN7RKP0_MYCAM</name>